<evidence type="ECO:0000259" key="3">
    <source>
        <dbReference type="PROSITE" id="PS50822"/>
    </source>
</evidence>
<accession>A0AAU9FSA9</accession>
<evidence type="ECO:0000256" key="1">
    <source>
        <dbReference type="SAM" id="MobiDB-lite"/>
    </source>
</evidence>
<dbReference type="Pfam" id="PF02171">
    <property type="entry name" value="Piwi"/>
    <property type="match status" value="1"/>
</dbReference>
<feature type="compositionally biased region" description="Low complexity" evidence="1">
    <location>
        <begin position="63"/>
        <end position="75"/>
    </location>
</feature>
<feature type="compositionally biased region" description="Low complexity" evidence="1">
    <location>
        <begin position="238"/>
        <end position="252"/>
    </location>
</feature>
<feature type="compositionally biased region" description="Low complexity" evidence="1">
    <location>
        <begin position="120"/>
        <end position="134"/>
    </location>
</feature>
<dbReference type="Pfam" id="PF02170">
    <property type="entry name" value="PAZ"/>
    <property type="match status" value="1"/>
</dbReference>
<feature type="compositionally biased region" description="Low complexity" evidence="1">
    <location>
        <begin position="8"/>
        <end position="23"/>
    </location>
</feature>
<dbReference type="InterPro" id="IPR003165">
    <property type="entry name" value="Piwi"/>
</dbReference>
<dbReference type="InterPro" id="IPR036085">
    <property type="entry name" value="PAZ_dom_sf"/>
</dbReference>
<dbReference type="PANTHER" id="PTHR22891">
    <property type="entry name" value="EUKARYOTIC TRANSLATION INITIATION FACTOR 2C"/>
    <property type="match status" value="1"/>
</dbReference>
<dbReference type="Gene3D" id="3.40.50.2300">
    <property type="match status" value="1"/>
</dbReference>
<feature type="compositionally biased region" description="Low complexity" evidence="1">
    <location>
        <begin position="179"/>
        <end position="193"/>
    </location>
</feature>
<dbReference type="PROSITE" id="PS50821">
    <property type="entry name" value="PAZ"/>
    <property type="match status" value="1"/>
</dbReference>
<dbReference type="AlphaFoldDB" id="A0AAU9FSA9"/>
<dbReference type="GO" id="GO:0003723">
    <property type="term" value="F:RNA binding"/>
    <property type="evidence" value="ECO:0007669"/>
    <property type="project" value="InterPro"/>
</dbReference>
<dbReference type="GO" id="GO:0004521">
    <property type="term" value="F:RNA endonuclease activity"/>
    <property type="evidence" value="ECO:0007669"/>
    <property type="project" value="UniProtKB-ARBA"/>
</dbReference>
<dbReference type="GO" id="GO:0035194">
    <property type="term" value="P:regulatory ncRNA-mediated post-transcriptional gene silencing"/>
    <property type="evidence" value="ECO:0007669"/>
    <property type="project" value="UniProtKB-ARBA"/>
</dbReference>
<dbReference type="Gene3D" id="2.170.260.10">
    <property type="entry name" value="paz domain"/>
    <property type="match status" value="1"/>
</dbReference>
<dbReference type="InterPro" id="IPR032474">
    <property type="entry name" value="Argonaute_N"/>
</dbReference>
<protein>
    <submittedName>
        <fullName evidence="4">Protein argonaute-2-like</fullName>
    </submittedName>
</protein>
<feature type="compositionally biased region" description="Polar residues" evidence="1">
    <location>
        <begin position="315"/>
        <end position="334"/>
    </location>
</feature>
<dbReference type="Pfam" id="PF08699">
    <property type="entry name" value="ArgoL1"/>
    <property type="match status" value="1"/>
</dbReference>
<organism evidence="4 5">
    <name type="scientific">Drosophila madeirensis</name>
    <name type="common">Fruit fly</name>
    <dbReference type="NCBI Taxonomy" id="30013"/>
    <lineage>
        <taxon>Eukaryota</taxon>
        <taxon>Metazoa</taxon>
        <taxon>Ecdysozoa</taxon>
        <taxon>Arthropoda</taxon>
        <taxon>Hexapoda</taxon>
        <taxon>Insecta</taxon>
        <taxon>Pterygota</taxon>
        <taxon>Neoptera</taxon>
        <taxon>Endopterygota</taxon>
        <taxon>Diptera</taxon>
        <taxon>Brachycera</taxon>
        <taxon>Muscomorpha</taxon>
        <taxon>Ephydroidea</taxon>
        <taxon>Drosophilidae</taxon>
        <taxon>Drosophila</taxon>
        <taxon>Sophophora</taxon>
    </lineage>
</organism>
<dbReference type="GO" id="GO:0005737">
    <property type="term" value="C:cytoplasm"/>
    <property type="evidence" value="ECO:0007669"/>
    <property type="project" value="UniProtKB-ARBA"/>
</dbReference>
<dbReference type="GO" id="GO:0034587">
    <property type="term" value="P:piRNA processing"/>
    <property type="evidence" value="ECO:0007669"/>
    <property type="project" value="UniProtKB-ARBA"/>
</dbReference>
<dbReference type="InterPro" id="IPR003100">
    <property type="entry name" value="PAZ_dom"/>
</dbReference>
<evidence type="ECO:0000313" key="4">
    <source>
        <dbReference type="EMBL" id="BFF98653.1"/>
    </source>
</evidence>
<sequence length="1153" mass="131159">MGKENKYKPAAGKQGAQKKSAAATPTPNRPPIGGPAALVSETSEQDEGEWQVQSSQKKRHQGGQKQQQQRGQLQQHRGEGDCPQLLSKPQDQRIQASVCEPSEQDEGEWQVQSSQKKRSQGGQKQQQQRGQQQQHRGEGDCPQLLSKPQDQRIQASVCEPSEQDEGEWQVQSSQKKRSQGGQKQQQQRGQQQQHRGEGDCPQLLSKPQDQRIQASVCEPSEQDEGEWQVQSSQKKRSQGGQKQQQQRGQQQQHRGEGDCPQLLSKPQDQRIQASEQDEGEWQVQSSQKKRTQGGQGGQQRGQGNNQQLHPKPQDQRTCGQGQPQGRGTPVSPQSAKPLVRGTPVLAVAGGAIRRGTLGKPGQVAVNYLDVNLDKMPAVAYHYDVKISPERPKKFYRHAFEAYRKTHMGGVIAAYDGRASCYTADKIVCKPQEEKVIVTDNHGRTLNYTLQVKETEELVVDLSSLRSYMKDKIYDKPMRALQVLEVVLASPCHATAIRAGRSFFKRSDPGKAINLGDGYEALVGLYQSVVLGDRPFINVDVCHKSFPFASTVVEYIERYHGERVEQHTNIELKRLDIDAFLKGIKIVYKSPPSFDRPPTIFIVLGLTKLPANRLSFDKKGQQMTVEKYFASREYNLKYPNLPCLHVGPPTENIFLPMELCSIEEGQLLNRKDQEAQVSAMIKFSATSTNERRSKILNLLSFFKHNLNPTVARFGMRLESDFIMVNMRLLDPPMVEYKGNSMVGVKNGSWRMDRLKFFAPKPREHKWAILYGPRMMYNAVEDFKEYVLTQSAIVSVCLARKADIRLYKDERDLDNHFRDFKRLQCDLVFVIIPNSGPFYDNVKQKAELQHGILTQCIKLFTVQRKLNPQCIGNILLKVNAKLNGINHKLKDNPRTLLPNVMFMGADVTHPSPDQREIPSVVGVTASHDQFGASYNMQYRLQRSTLEDIEDMESITLEHLRVYYQYRKCYPEHIVYYRDGVSDGQFPKIKDEELRGIKAACCKKHIRPKICCIIAVKRHHTRFFPCGNPSPFNKFNNVEPGTIVDRTIVHPNEMQFFLVSHQAIQGTARPTRYNVIENTGKLDIDVIQQLTYNLCHLFPRCNRAVSYPAPVYLAHLVAARGRVYLTGSRKLLTPKEEYQKRLIVPQFMDKYPMYFV</sequence>
<dbReference type="InterPro" id="IPR012337">
    <property type="entry name" value="RNaseH-like_sf"/>
</dbReference>
<dbReference type="CDD" id="cd04657">
    <property type="entry name" value="Piwi_ago-like"/>
    <property type="match status" value="1"/>
</dbReference>
<dbReference type="Proteomes" id="UP001500889">
    <property type="component" value="Chromosome J"/>
</dbReference>
<reference evidence="4 5" key="1">
    <citation type="submission" date="2024-02" db="EMBL/GenBank/DDBJ databases">
        <title>A chromosome-level genome assembly of Drosophila madeirensis, a fruit fly species endemic to Madeira island.</title>
        <authorList>
            <person name="Tomihara K."/>
            <person name="Llopart A."/>
            <person name="Yamamoto D."/>
        </authorList>
    </citation>
    <scope>NUCLEOTIDE SEQUENCE [LARGE SCALE GENOMIC DNA]</scope>
    <source>
        <strain evidence="4 5">RF1</strain>
    </source>
</reference>
<dbReference type="InterPro" id="IPR036397">
    <property type="entry name" value="RNaseH_sf"/>
</dbReference>
<dbReference type="InterPro" id="IPR045246">
    <property type="entry name" value="Piwi_ago-like"/>
</dbReference>
<evidence type="ECO:0000313" key="5">
    <source>
        <dbReference type="Proteomes" id="UP001500889"/>
    </source>
</evidence>
<dbReference type="SMART" id="SM01163">
    <property type="entry name" value="DUF1785"/>
    <property type="match status" value="1"/>
</dbReference>
<dbReference type="Gene3D" id="3.30.420.10">
    <property type="entry name" value="Ribonuclease H-like superfamily/Ribonuclease H"/>
    <property type="match status" value="1"/>
</dbReference>
<dbReference type="SMART" id="SM00950">
    <property type="entry name" value="Piwi"/>
    <property type="match status" value="1"/>
</dbReference>
<dbReference type="SUPFAM" id="SSF53098">
    <property type="entry name" value="Ribonuclease H-like"/>
    <property type="match status" value="1"/>
</dbReference>
<feature type="region of interest" description="Disordered" evidence="1">
    <location>
        <begin position="1"/>
        <end position="339"/>
    </location>
</feature>
<dbReference type="Pfam" id="PF16487">
    <property type="entry name" value="ArgoMid"/>
    <property type="match status" value="1"/>
</dbReference>
<proteinExistence type="predicted"/>
<feature type="compositionally biased region" description="Polar residues" evidence="1">
    <location>
        <begin position="264"/>
        <end position="274"/>
    </location>
</feature>
<feature type="domain" description="PAZ" evidence="2">
    <location>
        <begin position="550"/>
        <end position="663"/>
    </location>
</feature>
<dbReference type="CDD" id="cd02846">
    <property type="entry name" value="PAZ_argonaute_like"/>
    <property type="match status" value="1"/>
</dbReference>
<dbReference type="Pfam" id="PF16486">
    <property type="entry name" value="ArgoN"/>
    <property type="match status" value="1"/>
</dbReference>
<evidence type="ECO:0000259" key="2">
    <source>
        <dbReference type="PROSITE" id="PS50821"/>
    </source>
</evidence>
<dbReference type="SUPFAM" id="SSF101690">
    <property type="entry name" value="PAZ domain"/>
    <property type="match status" value="1"/>
</dbReference>
<name>A0AAU9FSA9_DROMD</name>
<dbReference type="InterPro" id="IPR014811">
    <property type="entry name" value="ArgoL1"/>
</dbReference>
<feature type="domain" description="Piwi" evidence="3">
    <location>
        <begin position="825"/>
        <end position="1115"/>
    </location>
</feature>
<keyword evidence="5" id="KW-1185">Reference proteome</keyword>
<dbReference type="InterPro" id="IPR032473">
    <property type="entry name" value="Argonaute_Mid_dom"/>
</dbReference>
<dbReference type="PROSITE" id="PS50822">
    <property type="entry name" value="PIWI"/>
    <property type="match status" value="1"/>
</dbReference>
<dbReference type="EMBL" id="AP029265">
    <property type="protein sequence ID" value="BFF98653.1"/>
    <property type="molecule type" value="Genomic_DNA"/>
</dbReference>
<gene>
    <name evidence="4" type="ORF">DMAD_06751</name>
</gene>